<proteinExistence type="predicted"/>
<dbReference type="EMBL" id="JAFBEB010000008">
    <property type="protein sequence ID" value="MBM7591006.1"/>
    <property type="molecule type" value="Genomic_DNA"/>
</dbReference>
<dbReference type="AlphaFoldDB" id="A0A938Y2Y7"/>
<dbReference type="EC" id="3.5.1.28" evidence="4"/>
<sequence length="224" mass="25193">MKLTGVLVFLACLLAAPVASAMETIPGIDVLIDAGHGGVDGGTSHQQLLEKNLNLQLGKRLYKQLSAKGYHVVLNRTGDYALSEENSWLKNPSRHLRDLAQRKHLALELNPQILISLHVNWSTDSNQRGAVVLYQKTNQSYFLAELLQNSLNDLYRQKEKPVKGSTYYVLNHSPFPAVIIETGFISNAQDRYWLTNSERQEEICQAIVGAIEQYFWLVGKFSHS</sequence>
<accession>A0A938Y2Y7</accession>
<keyword evidence="2" id="KW-0732">Signal</keyword>
<protein>
    <submittedName>
        <fullName evidence="4">N-acetylmuramoyl-L-alanine amidase</fullName>
        <ecNumber evidence="4">3.5.1.28</ecNumber>
    </submittedName>
</protein>
<feature type="signal peptide" evidence="2">
    <location>
        <begin position="1"/>
        <end position="21"/>
    </location>
</feature>
<dbReference type="RefSeq" id="WP_204518740.1">
    <property type="nucleotide sequence ID" value="NZ_BAABIN010000005.1"/>
</dbReference>
<dbReference type="PANTHER" id="PTHR30404">
    <property type="entry name" value="N-ACETYLMURAMOYL-L-ALANINE AMIDASE"/>
    <property type="match status" value="1"/>
</dbReference>
<keyword evidence="1 4" id="KW-0378">Hydrolase</keyword>
<evidence type="ECO:0000256" key="2">
    <source>
        <dbReference type="SAM" id="SignalP"/>
    </source>
</evidence>
<dbReference type="SUPFAM" id="SSF53187">
    <property type="entry name" value="Zn-dependent exopeptidases"/>
    <property type="match status" value="1"/>
</dbReference>
<comment type="caution">
    <text evidence="4">The sequence shown here is derived from an EMBL/GenBank/DDBJ whole genome shotgun (WGS) entry which is preliminary data.</text>
</comment>
<organism evidence="4 5">
    <name type="scientific">Brevibacillus fulvus</name>
    <dbReference type="NCBI Taxonomy" id="1125967"/>
    <lineage>
        <taxon>Bacteria</taxon>
        <taxon>Bacillati</taxon>
        <taxon>Bacillota</taxon>
        <taxon>Bacilli</taxon>
        <taxon>Bacillales</taxon>
        <taxon>Paenibacillaceae</taxon>
        <taxon>Brevibacillus</taxon>
    </lineage>
</organism>
<dbReference type="PANTHER" id="PTHR30404:SF0">
    <property type="entry name" value="N-ACETYLMURAMOYL-L-ALANINE AMIDASE AMIC"/>
    <property type="match status" value="1"/>
</dbReference>
<evidence type="ECO:0000313" key="5">
    <source>
        <dbReference type="Proteomes" id="UP000717624"/>
    </source>
</evidence>
<feature type="chain" id="PRO_5037207217" evidence="2">
    <location>
        <begin position="22"/>
        <end position="224"/>
    </location>
</feature>
<dbReference type="Pfam" id="PF01520">
    <property type="entry name" value="Amidase_3"/>
    <property type="match status" value="1"/>
</dbReference>
<feature type="domain" description="MurNAc-LAA" evidence="3">
    <location>
        <begin position="103"/>
        <end position="212"/>
    </location>
</feature>
<dbReference type="Gene3D" id="3.40.630.40">
    <property type="entry name" value="Zn-dependent exopeptidases"/>
    <property type="match status" value="1"/>
</dbReference>
<reference evidence="4" key="1">
    <citation type="submission" date="2021-01" db="EMBL/GenBank/DDBJ databases">
        <title>Genomic Encyclopedia of Type Strains, Phase IV (KMG-IV): sequencing the most valuable type-strain genomes for metagenomic binning, comparative biology and taxonomic classification.</title>
        <authorList>
            <person name="Goeker M."/>
        </authorList>
    </citation>
    <scope>NUCLEOTIDE SEQUENCE</scope>
    <source>
        <strain evidence="4">DSM 25523</strain>
    </source>
</reference>
<dbReference type="Proteomes" id="UP000717624">
    <property type="component" value="Unassembled WGS sequence"/>
</dbReference>
<name>A0A938Y2Y7_9BACL</name>
<evidence type="ECO:0000259" key="3">
    <source>
        <dbReference type="SMART" id="SM00646"/>
    </source>
</evidence>
<dbReference type="InterPro" id="IPR002508">
    <property type="entry name" value="MurNAc-LAA_cat"/>
</dbReference>
<gene>
    <name evidence="4" type="ORF">JOD01_002618</name>
</gene>
<dbReference type="CDD" id="cd02696">
    <property type="entry name" value="MurNAc-LAA"/>
    <property type="match status" value="1"/>
</dbReference>
<evidence type="ECO:0000256" key="1">
    <source>
        <dbReference type="ARBA" id="ARBA00022801"/>
    </source>
</evidence>
<dbReference type="GO" id="GO:0009253">
    <property type="term" value="P:peptidoglycan catabolic process"/>
    <property type="evidence" value="ECO:0007669"/>
    <property type="project" value="InterPro"/>
</dbReference>
<dbReference type="InterPro" id="IPR050695">
    <property type="entry name" value="N-acetylmuramoyl_amidase_3"/>
</dbReference>
<dbReference type="GO" id="GO:0008745">
    <property type="term" value="F:N-acetylmuramoyl-L-alanine amidase activity"/>
    <property type="evidence" value="ECO:0007669"/>
    <property type="project" value="UniProtKB-EC"/>
</dbReference>
<dbReference type="SMART" id="SM00646">
    <property type="entry name" value="Ami_3"/>
    <property type="match status" value="1"/>
</dbReference>
<keyword evidence="5" id="KW-1185">Reference proteome</keyword>
<dbReference type="GO" id="GO:0030288">
    <property type="term" value="C:outer membrane-bounded periplasmic space"/>
    <property type="evidence" value="ECO:0007669"/>
    <property type="project" value="TreeGrafter"/>
</dbReference>
<evidence type="ECO:0000313" key="4">
    <source>
        <dbReference type="EMBL" id="MBM7591006.1"/>
    </source>
</evidence>